<dbReference type="Pfam" id="PF04860">
    <property type="entry name" value="Phage_portal"/>
    <property type="match status" value="1"/>
</dbReference>
<evidence type="ECO:0000313" key="4">
    <source>
        <dbReference type="Proteomes" id="UP000318081"/>
    </source>
</evidence>
<dbReference type="Proteomes" id="UP000318081">
    <property type="component" value="Chromosome"/>
</dbReference>
<dbReference type="RefSeq" id="WP_145218409.1">
    <property type="nucleotide sequence ID" value="NZ_CP036432.1"/>
</dbReference>
<dbReference type="NCBIfam" id="TIGR01537">
    <property type="entry name" value="portal_HK97"/>
    <property type="match status" value="1"/>
</dbReference>
<evidence type="ECO:0000313" key="3">
    <source>
        <dbReference type="EMBL" id="QDV87006.1"/>
    </source>
</evidence>
<protein>
    <submittedName>
        <fullName evidence="2">Phage portal protein</fullName>
    </submittedName>
</protein>
<dbReference type="InterPro" id="IPR006427">
    <property type="entry name" value="Portal_HK97"/>
</dbReference>
<organism evidence="2 4">
    <name type="scientific">Stieleria magnilauensis</name>
    <dbReference type="NCBI Taxonomy" id="2527963"/>
    <lineage>
        <taxon>Bacteria</taxon>
        <taxon>Pseudomonadati</taxon>
        <taxon>Planctomycetota</taxon>
        <taxon>Planctomycetia</taxon>
        <taxon>Pirellulales</taxon>
        <taxon>Pirellulaceae</taxon>
        <taxon>Stieleria</taxon>
    </lineage>
</organism>
<proteinExistence type="predicted"/>
<evidence type="ECO:0000256" key="1">
    <source>
        <dbReference type="SAM" id="MobiDB-lite"/>
    </source>
</evidence>
<sequence>MFDWIKGIFRQSKPTDAAGIVTGLSDPAEWFINWVGGGSTSESGVKVNWETALGYPPVWYGVSKLCGHMSQMPLHVHRRLPRGAEVALRERGDYLMNVEPNKYQMPAVFREELMVHSLLGGNGRAVMIQGAGRVEELLPIHPDRSTTKMIKGDKWHATEVDEDDRLMRFKDLDYIEVEGRTFMIPDEYVLHIPGLSCDGLAGLYAMKLFRNSWGLGLASEKAANKHFSSGANPGGFVRDPRNELKNETKAREFLADWNRHHQGVDNAGKWGLLRGEMEAQAFEGSGAKDNEWVQQRLFQRQEAALTFMLESILGDDDSVSYNSIEQKNLAYLVNSLMRWVTKWEQECDRKLLSNRQKERRTHFFKMEVKALLRTDSKTSMETLGMGIVHRIYSPNEARQKLDMNPYEGGDEYQNPAISPGSATETGDDTDEGDETDSAEDAKRKAYAGRIEHLMSVEQKHVRKAAASQKNFLNWADKFYIDTWPRTLARAVEQLGGDPESAKRHCSDRFDAMLSVLDSVQPEQLSAAVDEATEDLSQCVEQLVDDILLAETVS</sequence>
<accession>A0ABX5XY17</accession>
<dbReference type="InterPro" id="IPR006944">
    <property type="entry name" value="Phage/GTA_portal"/>
</dbReference>
<gene>
    <name evidence="2" type="ORF">TBK1r_59550</name>
    <name evidence="3" type="ORF">TBK1r_60330</name>
</gene>
<dbReference type="EMBL" id="CP036432">
    <property type="protein sequence ID" value="QDV87006.1"/>
    <property type="molecule type" value="Genomic_DNA"/>
</dbReference>
<reference evidence="2 4" key="1">
    <citation type="submission" date="2019-02" db="EMBL/GenBank/DDBJ databases">
        <title>Deep-cultivation of Planctomycetes and their phenomic and genomic characterization uncovers novel biology.</title>
        <authorList>
            <person name="Wiegand S."/>
            <person name="Jogler M."/>
            <person name="Boedeker C."/>
            <person name="Pinto D."/>
            <person name="Vollmers J."/>
            <person name="Rivas-Marin E."/>
            <person name="Kohn T."/>
            <person name="Peeters S.H."/>
            <person name="Heuer A."/>
            <person name="Rast P."/>
            <person name="Oberbeckmann S."/>
            <person name="Bunk B."/>
            <person name="Jeske O."/>
            <person name="Meyerdierks A."/>
            <person name="Storesund J.E."/>
            <person name="Kallscheuer N."/>
            <person name="Luecker S."/>
            <person name="Lage O.M."/>
            <person name="Pohl T."/>
            <person name="Merkel B.J."/>
            <person name="Hornburger P."/>
            <person name="Mueller R.-W."/>
            <person name="Bruemmer F."/>
            <person name="Labrenz M."/>
            <person name="Spormann A.M."/>
            <person name="Op den Camp H."/>
            <person name="Overmann J."/>
            <person name="Amann R."/>
            <person name="Jetten M.S.M."/>
            <person name="Mascher T."/>
            <person name="Medema M.H."/>
            <person name="Devos D.P."/>
            <person name="Kaster A.-K."/>
            <person name="Ovreas L."/>
            <person name="Rohde M."/>
            <person name="Galperin M.Y."/>
            <person name="Jogler C."/>
        </authorList>
    </citation>
    <scope>NUCLEOTIDE SEQUENCE [LARGE SCALE GENOMIC DNA]</scope>
    <source>
        <strain evidence="2 4">TBK1r</strain>
    </source>
</reference>
<name>A0ABX5XY17_9BACT</name>
<feature type="compositionally biased region" description="Acidic residues" evidence="1">
    <location>
        <begin position="425"/>
        <end position="438"/>
    </location>
</feature>
<keyword evidence="4" id="KW-1185">Reference proteome</keyword>
<dbReference type="EMBL" id="CP036432">
    <property type="protein sequence ID" value="QDV86928.1"/>
    <property type="molecule type" value="Genomic_DNA"/>
</dbReference>
<evidence type="ECO:0000313" key="2">
    <source>
        <dbReference type="EMBL" id="QDV86928.1"/>
    </source>
</evidence>
<feature type="region of interest" description="Disordered" evidence="1">
    <location>
        <begin position="400"/>
        <end position="440"/>
    </location>
</feature>